<evidence type="ECO:0000313" key="3">
    <source>
        <dbReference type="Proteomes" id="UP000006327"/>
    </source>
</evidence>
<proteinExistence type="predicted"/>
<sequence length="156" mass="17810">MLRHLSKIGILYLCFLLVSCSSNTENTVDFNYFITASADINPDIEGRPSSVIVRIYQLTNKINFENASYDALFESNHNALGTEYINLDEYLIDPNTRKEVELKISENAKYIGVVVGYRSTDMVTWRTIKAVPEGSFWRNSGIEFKIDKLSVRVVEI</sequence>
<dbReference type="Gene3D" id="2.60.40.4150">
    <property type="entry name" value="Type VI secretion system, lipoprotein SciN"/>
    <property type="match status" value="1"/>
</dbReference>
<comment type="caution">
    <text evidence="2">The sequence shown here is derived from an EMBL/GenBank/DDBJ whole genome shotgun (WGS) entry which is preliminary data.</text>
</comment>
<dbReference type="OrthoDB" id="5471061at2"/>
<keyword evidence="3" id="KW-1185">Reference proteome</keyword>
<protein>
    <submittedName>
        <fullName evidence="2">Type VI secretion system protein VasD</fullName>
    </submittedName>
</protein>
<dbReference type="Pfam" id="PF12790">
    <property type="entry name" value="T6SS-SciN"/>
    <property type="match status" value="1"/>
</dbReference>
<dbReference type="PANTHER" id="PTHR37625">
    <property type="entry name" value="OUTER MEMBRANE LIPOPROTEIN-RELATED"/>
    <property type="match status" value="1"/>
</dbReference>
<dbReference type="InterPro" id="IPR038706">
    <property type="entry name" value="Type_VI_SciN-like_sf"/>
</dbReference>
<dbReference type="RefSeq" id="WP_007624986.1">
    <property type="nucleotide sequence ID" value="NZ_BAEO01000065.1"/>
</dbReference>
<evidence type="ECO:0000313" key="2">
    <source>
        <dbReference type="EMBL" id="GAC21717.1"/>
    </source>
</evidence>
<dbReference type="eggNOG" id="COG3521">
    <property type="taxonomic scope" value="Bacteria"/>
</dbReference>
<gene>
    <name evidence="2" type="ORF">GARC_4780</name>
</gene>
<dbReference type="NCBIfam" id="TIGR03352">
    <property type="entry name" value="VI_chp_3"/>
    <property type="match status" value="1"/>
</dbReference>
<dbReference type="PROSITE" id="PS51257">
    <property type="entry name" value="PROKAR_LIPOPROTEIN"/>
    <property type="match status" value="1"/>
</dbReference>
<name>K6YU66_9ALTE</name>
<dbReference type="AlphaFoldDB" id="K6YU66"/>
<reference evidence="2 3" key="1">
    <citation type="journal article" date="2017" name="Antonie Van Leeuwenhoek">
        <title>Rhizobium rhizosphaerae sp. nov., a novel species isolated from rice rhizosphere.</title>
        <authorList>
            <person name="Zhao J.J."/>
            <person name="Zhang J."/>
            <person name="Zhang R.J."/>
            <person name="Zhang C.W."/>
            <person name="Yin H.Q."/>
            <person name="Zhang X.X."/>
        </authorList>
    </citation>
    <scope>NUCLEOTIDE SEQUENCE [LARGE SCALE GENOMIC DNA]</scope>
    <source>
        <strain evidence="2 3">BSs20135</strain>
    </source>
</reference>
<dbReference type="STRING" id="493475.GARC_4780"/>
<dbReference type="Proteomes" id="UP000006327">
    <property type="component" value="Unassembled WGS sequence"/>
</dbReference>
<feature type="chain" id="PRO_5003900372" evidence="1">
    <location>
        <begin position="25"/>
        <end position="156"/>
    </location>
</feature>
<feature type="signal peptide" evidence="1">
    <location>
        <begin position="1"/>
        <end position="24"/>
    </location>
</feature>
<keyword evidence="1" id="KW-0732">Signal</keyword>
<dbReference type="InterPro" id="IPR017734">
    <property type="entry name" value="T6SS_SciN"/>
</dbReference>
<accession>K6YU66</accession>
<dbReference type="EMBL" id="BAEO01000065">
    <property type="protein sequence ID" value="GAC21717.1"/>
    <property type="molecule type" value="Genomic_DNA"/>
</dbReference>
<evidence type="ECO:0000256" key="1">
    <source>
        <dbReference type="SAM" id="SignalP"/>
    </source>
</evidence>
<dbReference type="PANTHER" id="PTHR37625:SF4">
    <property type="entry name" value="OUTER MEMBRANE LIPOPROTEIN"/>
    <property type="match status" value="1"/>
</dbReference>
<organism evidence="2 3">
    <name type="scientific">Paraglaciecola arctica BSs20135</name>
    <dbReference type="NCBI Taxonomy" id="493475"/>
    <lineage>
        <taxon>Bacteria</taxon>
        <taxon>Pseudomonadati</taxon>
        <taxon>Pseudomonadota</taxon>
        <taxon>Gammaproteobacteria</taxon>
        <taxon>Alteromonadales</taxon>
        <taxon>Alteromonadaceae</taxon>
        <taxon>Paraglaciecola</taxon>
    </lineage>
</organism>